<proteinExistence type="inferred from homology"/>
<evidence type="ECO:0000256" key="5">
    <source>
        <dbReference type="ARBA" id="ARBA00022989"/>
    </source>
</evidence>
<feature type="transmembrane region" description="Helical" evidence="7">
    <location>
        <begin position="221"/>
        <end position="237"/>
    </location>
</feature>
<dbReference type="GO" id="GO:0009246">
    <property type="term" value="P:enterobacterial common antigen biosynthetic process"/>
    <property type="evidence" value="ECO:0007669"/>
    <property type="project" value="TreeGrafter"/>
</dbReference>
<evidence type="ECO:0000259" key="8">
    <source>
        <dbReference type="Pfam" id="PF01757"/>
    </source>
</evidence>
<feature type="transmembrane region" description="Helical" evidence="7">
    <location>
        <begin position="169"/>
        <end position="188"/>
    </location>
</feature>
<dbReference type="PANTHER" id="PTHR40074">
    <property type="entry name" value="O-ACETYLTRANSFERASE WECH"/>
    <property type="match status" value="1"/>
</dbReference>
<feature type="transmembrane region" description="Helical" evidence="7">
    <location>
        <begin position="89"/>
        <end position="110"/>
    </location>
</feature>
<comment type="similarity">
    <text evidence="2">Belongs to the acyltransferase 3 family.</text>
</comment>
<dbReference type="GO" id="GO:0005886">
    <property type="term" value="C:plasma membrane"/>
    <property type="evidence" value="ECO:0007669"/>
    <property type="project" value="UniProtKB-SubCell"/>
</dbReference>
<keyword evidence="9" id="KW-0808">Transferase</keyword>
<feature type="transmembrane region" description="Helical" evidence="7">
    <location>
        <begin position="135"/>
        <end position="157"/>
    </location>
</feature>
<evidence type="ECO:0000256" key="3">
    <source>
        <dbReference type="ARBA" id="ARBA00022475"/>
    </source>
</evidence>
<protein>
    <submittedName>
        <fullName evidence="9">Acyltransferase family protein</fullName>
    </submittedName>
</protein>
<evidence type="ECO:0000256" key="6">
    <source>
        <dbReference type="ARBA" id="ARBA00023136"/>
    </source>
</evidence>
<gene>
    <name evidence="9" type="ORF">ABK905_16060</name>
</gene>
<keyword evidence="9" id="KW-0012">Acyltransferase</keyword>
<feature type="transmembrane region" description="Helical" evidence="7">
    <location>
        <begin position="316"/>
        <end position="341"/>
    </location>
</feature>
<dbReference type="Pfam" id="PF01757">
    <property type="entry name" value="Acyl_transf_3"/>
    <property type="match status" value="1"/>
</dbReference>
<dbReference type="InterPro" id="IPR002656">
    <property type="entry name" value="Acyl_transf_3_dom"/>
</dbReference>
<keyword evidence="5 7" id="KW-1133">Transmembrane helix</keyword>
<feature type="transmembrane region" description="Helical" evidence="7">
    <location>
        <begin position="194"/>
        <end position="214"/>
    </location>
</feature>
<keyword evidence="3" id="KW-1003">Cell membrane</keyword>
<evidence type="ECO:0000256" key="4">
    <source>
        <dbReference type="ARBA" id="ARBA00022692"/>
    </source>
</evidence>
<accession>A0AAU7Q5L1</accession>
<name>A0AAU7Q5L1_9GAMM</name>
<feature type="transmembrane region" description="Helical" evidence="7">
    <location>
        <begin position="243"/>
        <end position="261"/>
    </location>
</feature>
<feature type="transmembrane region" description="Helical" evidence="7">
    <location>
        <begin position="282"/>
        <end position="304"/>
    </location>
</feature>
<organism evidence="9">
    <name type="scientific">Acerihabitans sp. KWT182</name>
    <dbReference type="NCBI Taxonomy" id="3157919"/>
    <lineage>
        <taxon>Bacteria</taxon>
        <taxon>Pseudomonadati</taxon>
        <taxon>Pseudomonadota</taxon>
        <taxon>Gammaproteobacteria</taxon>
        <taxon>Enterobacterales</taxon>
        <taxon>Pectobacteriaceae</taxon>
        <taxon>Acerihabitans</taxon>
    </lineage>
</organism>
<dbReference type="AlphaFoldDB" id="A0AAU7Q5L1"/>
<evidence type="ECO:0000313" key="9">
    <source>
        <dbReference type="EMBL" id="XBS68278.1"/>
    </source>
</evidence>
<dbReference type="EMBL" id="CP157947">
    <property type="protein sequence ID" value="XBS68278.1"/>
    <property type="molecule type" value="Genomic_DNA"/>
</dbReference>
<comment type="subcellular location">
    <subcellularLocation>
        <location evidence="1">Cell membrane</location>
        <topology evidence="1">Multi-pass membrane protein</topology>
    </subcellularLocation>
</comment>
<evidence type="ECO:0000256" key="2">
    <source>
        <dbReference type="ARBA" id="ARBA00007400"/>
    </source>
</evidence>
<feature type="transmembrane region" description="Helical" evidence="7">
    <location>
        <begin position="12"/>
        <end position="35"/>
    </location>
</feature>
<evidence type="ECO:0000256" key="1">
    <source>
        <dbReference type="ARBA" id="ARBA00004651"/>
    </source>
</evidence>
<sequence length="363" mass="41218">MTTSAKKIQWINSLKGICILLVVLNHIITTSYIPSLTVIDSHHLSTRIWVGINQYLVPLRMPAFFFISGLLAADGVINRPWRDVFTKKAVNLFYLYLLWCLVQWLCVSFINRELAFDHWRLMAHNAAYAGSLSQFLLYVTTAMSSPWYLYALSLYFVVSKLWRRHWQVLLVLGALLNYACAQGFVPWWGPESLAQNGIFFFTGCFLGTQIVALLSDKRSCLWVLAALILLALLNELLALDGRLFISALAVCIAILSCQWLNRRLALDYKALQVLNWIGKNTLQIYVLHKLLTELLAVPVLGALVRFHAFHHRLFSLLWLAFYPLIGTALCAAGAIAVWWALNRGIGRILFQYPSLVSTEKALV</sequence>
<evidence type="ECO:0000256" key="7">
    <source>
        <dbReference type="SAM" id="Phobius"/>
    </source>
</evidence>
<dbReference type="PANTHER" id="PTHR40074:SF4">
    <property type="entry name" value="INNER MEMBRANE PROTEIN YCFT"/>
    <property type="match status" value="1"/>
</dbReference>
<keyword evidence="4 7" id="KW-0812">Transmembrane</keyword>
<reference evidence="9" key="1">
    <citation type="submission" date="2024-06" db="EMBL/GenBank/DDBJ databases">
        <authorList>
            <person name="Coelho C."/>
            <person name="Bento M."/>
            <person name="Garcia E."/>
            <person name="Camelo A."/>
            <person name="Brandao I."/>
            <person name="Espirito Santo C."/>
            <person name="Trovao J."/>
            <person name="Verissimo A."/>
            <person name="Costa J."/>
            <person name="Tiago I."/>
        </authorList>
    </citation>
    <scope>NUCLEOTIDE SEQUENCE</scope>
    <source>
        <strain evidence="9">KWT182</strain>
    </source>
</reference>
<feature type="transmembrane region" description="Helical" evidence="7">
    <location>
        <begin position="55"/>
        <end position="77"/>
    </location>
</feature>
<feature type="domain" description="Acyltransferase 3" evidence="8">
    <location>
        <begin position="9"/>
        <end position="333"/>
    </location>
</feature>
<dbReference type="GO" id="GO:0016413">
    <property type="term" value="F:O-acetyltransferase activity"/>
    <property type="evidence" value="ECO:0007669"/>
    <property type="project" value="TreeGrafter"/>
</dbReference>
<keyword evidence="6 7" id="KW-0472">Membrane</keyword>